<reference evidence="22 23" key="1">
    <citation type="journal article" date="2023" name="Life. Sci Alliance">
        <title>Evolutionary insights into 3D genome organization and epigenetic landscape of Vigna mungo.</title>
        <authorList>
            <person name="Junaid A."/>
            <person name="Singh B."/>
            <person name="Bhatia S."/>
        </authorList>
    </citation>
    <scope>NUCLEOTIDE SEQUENCE [LARGE SCALE GENOMIC DNA]</scope>
    <source>
        <strain evidence="22">Urdbean</strain>
    </source>
</reference>
<dbReference type="GO" id="GO:0098552">
    <property type="term" value="C:side of membrane"/>
    <property type="evidence" value="ECO:0007669"/>
    <property type="project" value="UniProtKB-KW"/>
</dbReference>
<dbReference type="PANTHER" id="PTHR32227">
    <property type="entry name" value="GLUCAN ENDO-1,3-BETA-GLUCOSIDASE BG1-RELATED-RELATED"/>
    <property type="match status" value="1"/>
</dbReference>
<evidence type="ECO:0000256" key="7">
    <source>
        <dbReference type="ARBA" id="ARBA00022729"/>
    </source>
</evidence>
<dbReference type="FunFam" id="1.20.58.1040:FF:000002">
    <property type="entry name" value="Glucan endo-1,3-beta-glucosidase 8"/>
    <property type="match status" value="1"/>
</dbReference>
<keyword evidence="7 20" id="KW-0732">Signal</keyword>
<keyword evidence="14 18" id="KW-0326">Glycosidase</keyword>
<keyword evidence="6" id="KW-0336">GPI-anchor</keyword>
<evidence type="ECO:0000256" key="15">
    <source>
        <dbReference type="ARBA" id="ARBA00033335"/>
    </source>
</evidence>
<evidence type="ECO:0000256" key="11">
    <source>
        <dbReference type="ARBA" id="ARBA00023157"/>
    </source>
</evidence>
<evidence type="ECO:0000256" key="16">
    <source>
        <dbReference type="ARBA" id="ARBA00033417"/>
    </source>
</evidence>
<evidence type="ECO:0000313" key="22">
    <source>
        <dbReference type="EMBL" id="WVZ21618.1"/>
    </source>
</evidence>
<proteinExistence type="inferred from homology"/>
<keyword evidence="12" id="KW-0325">Glycoprotein</keyword>
<dbReference type="Gene3D" id="3.20.20.80">
    <property type="entry name" value="Glycosidases"/>
    <property type="match status" value="1"/>
</dbReference>
<dbReference type="GO" id="GO:0006952">
    <property type="term" value="P:defense response"/>
    <property type="evidence" value="ECO:0007669"/>
    <property type="project" value="UniProtKB-KW"/>
</dbReference>
<dbReference type="Pfam" id="PF00332">
    <property type="entry name" value="Glyco_hydro_17"/>
    <property type="match status" value="1"/>
</dbReference>
<keyword evidence="19" id="KW-0812">Transmembrane</keyword>
<gene>
    <name evidence="22" type="ORF">V8G54_008940</name>
</gene>
<keyword evidence="5" id="KW-1003">Cell membrane</keyword>
<evidence type="ECO:0000256" key="3">
    <source>
        <dbReference type="ARBA" id="ARBA00008773"/>
    </source>
</evidence>
<dbReference type="InterPro" id="IPR012946">
    <property type="entry name" value="X8"/>
</dbReference>
<feature type="transmembrane region" description="Helical" evidence="19">
    <location>
        <begin position="474"/>
        <end position="491"/>
    </location>
</feature>
<dbReference type="FunFam" id="3.20.20.80:FF:000008">
    <property type="entry name" value="Glucan endo-1,3-beta-glucosidase 5"/>
    <property type="match status" value="1"/>
</dbReference>
<dbReference type="InterPro" id="IPR044965">
    <property type="entry name" value="Glyco_hydro_17_plant"/>
</dbReference>
<evidence type="ECO:0000256" key="13">
    <source>
        <dbReference type="ARBA" id="ARBA00023288"/>
    </source>
</evidence>
<organism evidence="22 23">
    <name type="scientific">Vigna mungo</name>
    <name type="common">Black gram</name>
    <name type="synonym">Phaseolus mungo</name>
    <dbReference type="NCBI Taxonomy" id="3915"/>
    <lineage>
        <taxon>Eukaryota</taxon>
        <taxon>Viridiplantae</taxon>
        <taxon>Streptophyta</taxon>
        <taxon>Embryophyta</taxon>
        <taxon>Tracheophyta</taxon>
        <taxon>Spermatophyta</taxon>
        <taxon>Magnoliopsida</taxon>
        <taxon>eudicotyledons</taxon>
        <taxon>Gunneridae</taxon>
        <taxon>Pentapetalae</taxon>
        <taxon>rosids</taxon>
        <taxon>fabids</taxon>
        <taxon>Fabales</taxon>
        <taxon>Fabaceae</taxon>
        <taxon>Papilionoideae</taxon>
        <taxon>50 kb inversion clade</taxon>
        <taxon>NPAAA clade</taxon>
        <taxon>indigoferoid/millettioid clade</taxon>
        <taxon>Phaseoleae</taxon>
        <taxon>Vigna</taxon>
    </lineage>
</organism>
<feature type="chain" id="PRO_5042811570" description="glucan endo-1,3-beta-D-glucosidase" evidence="20">
    <location>
        <begin position="20"/>
        <end position="492"/>
    </location>
</feature>
<keyword evidence="8 18" id="KW-0378">Hydrolase</keyword>
<dbReference type="GO" id="GO:0005975">
    <property type="term" value="P:carbohydrate metabolic process"/>
    <property type="evidence" value="ECO:0007669"/>
    <property type="project" value="InterPro"/>
</dbReference>
<evidence type="ECO:0000259" key="21">
    <source>
        <dbReference type="SMART" id="SM00768"/>
    </source>
</evidence>
<evidence type="ECO:0000256" key="12">
    <source>
        <dbReference type="ARBA" id="ARBA00023180"/>
    </source>
</evidence>
<evidence type="ECO:0000256" key="4">
    <source>
        <dbReference type="ARBA" id="ARBA00012780"/>
    </source>
</evidence>
<protein>
    <recommendedName>
        <fullName evidence="4">glucan endo-1,3-beta-D-glucosidase</fullName>
        <ecNumber evidence="4">3.2.1.39</ecNumber>
    </recommendedName>
    <alternativeName>
        <fullName evidence="15">(1-&gt;3)-beta-glucan endohydrolase</fullName>
    </alternativeName>
    <alternativeName>
        <fullName evidence="16">Beta-1,3-endoglucanase</fullName>
    </alternativeName>
</protein>
<evidence type="ECO:0000313" key="23">
    <source>
        <dbReference type="Proteomes" id="UP001374535"/>
    </source>
</evidence>
<dbReference type="GO" id="GO:0042973">
    <property type="term" value="F:glucan endo-1,3-beta-D-glucosidase activity"/>
    <property type="evidence" value="ECO:0007669"/>
    <property type="project" value="UniProtKB-EC"/>
</dbReference>
<evidence type="ECO:0000256" key="19">
    <source>
        <dbReference type="SAM" id="Phobius"/>
    </source>
</evidence>
<dbReference type="EC" id="3.2.1.39" evidence="4"/>
<dbReference type="Pfam" id="PF07983">
    <property type="entry name" value="X8"/>
    <property type="match status" value="1"/>
</dbReference>
<name>A0AAQ3S9N2_VIGMU</name>
<keyword evidence="9" id="KW-0611">Plant defense</keyword>
<dbReference type="AlphaFoldDB" id="A0AAQ3S9N2"/>
<evidence type="ECO:0000256" key="6">
    <source>
        <dbReference type="ARBA" id="ARBA00022622"/>
    </source>
</evidence>
<comment type="similarity">
    <text evidence="3 17">Belongs to the glycosyl hydrolase 17 family.</text>
</comment>
<dbReference type="InterPro" id="IPR000490">
    <property type="entry name" value="Glyco_hydro_17"/>
</dbReference>
<accession>A0AAQ3S9N2</accession>
<comment type="subcellular location">
    <subcellularLocation>
        <location evidence="2">Cell membrane</location>
        <topology evidence="2">Lipid-anchor</topology>
        <topology evidence="2">GPI-anchor</topology>
    </subcellularLocation>
</comment>
<evidence type="ECO:0000256" key="17">
    <source>
        <dbReference type="RuleBase" id="RU004335"/>
    </source>
</evidence>
<evidence type="ECO:0000256" key="18">
    <source>
        <dbReference type="RuleBase" id="RU004336"/>
    </source>
</evidence>
<evidence type="ECO:0000256" key="14">
    <source>
        <dbReference type="ARBA" id="ARBA00023295"/>
    </source>
</evidence>
<dbReference type="SUPFAM" id="SSF51445">
    <property type="entry name" value="(Trans)glycosidases"/>
    <property type="match status" value="1"/>
</dbReference>
<keyword evidence="10 19" id="KW-0472">Membrane</keyword>
<evidence type="ECO:0000256" key="20">
    <source>
        <dbReference type="SAM" id="SignalP"/>
    </source>
</evidence>
<keyword evidence="13" id="KW-0449">Lipoprotein</keyword>
<dbReference type="Proteomes" id="UP001374535">
    <property type="component" value="Chromosome 2"/>
</dbReference>
<feature type="domain" description="X8" evidence="21">
    <location>
        <begin position="377"/>
        <end position="460"/>
    </location>
</feature>
<evidence type="ECO:0000256" key="1">
    <source>
        <dbReference type="ARBA" id="ARBA00000382"/>
    </source>
</evidence>
<evidence type="ECO:0000256" key="2">
    <source>
        <dbReference type="ARBA" id="ARBA00004609"/>
    </source>
</evidence>
<comment type="catalytic activity">
    <reaction evidence="1">
        <text>Hydrolysis of (1-&gt;3)-beta-D-glucosidic linkages in (1-&gt;3)-beta-D-glucans.</text>
        <dbReference type="EC" id="3.2.1.39"/>
    </reaction>
</comment>
<keyword evidence="19" id="KW-1133">Transmembrane helix</keyword>
<sequence>MAVLVKFCMWGFYLILVLAQCQFEDAQGAESVPGLGINWGALASHPLNPNIVVNMLKDNGIKKVKLFDADPWTVGALAGTDIEVMVGIPNDQLSKFAASSHCADDWVKANITKHLHGRHGVVNIRYVSVGNEPFMKAYNGAYVETTFPAMQNIHRAIDKAGLADTVKVTTALNADVYDSPSNNPSDGDFRSDIRDAMQQVLSFLHETNSPFLVNIYPFLSLYQNDNFPVEFAFFDGQGRTVQDKDVQYSNAFDANLDTLVWSLRKAGYPEMRIMVGEIGWPTDGDKNANKKNAKRFFQGLLKKMAKKQGSPLRPGALEIYLFSLSDENMKSIEPGKFERHWGIFGYDGSAKFPIDFSGEGQEKWPVAAKGVVYQDRIWCILNPDNKNLSLLPSAMDYACAAADCTSLGFGCSCDNLDLATNASYAFNQYFQTRDQSVQACNFNGLATIVKQDPSRGSCIFPIEIYSSCHMLRPIHTLGTLSIAFLFFFITFT</sequence>
<dbReference type="Gene3D" id="1.20.58.1040">
    <property type="match status" value="1"/>
</dbReference>
<dbReference type="PROSITE" id="PS00587">
    <property type="entry name" value="GLYCOSYL_HYDROL_F17"/>
    <property type="match status" value="1"/>
</dbReference>
<keyword evidence="11" id="KW-1015">Disulfide bond</keyword>
<feature type="signal peptide" evidence="20">
    <location>
        <begin position="1"/>
        <end position="19"/>
    </location>
</feature>
<dbReference type="InterPro" id="IPR017853">
    <property type="entry name" value="GH"/>
</dbReference>
<dbReference type="EMBL" id="CP144699">
    <property type="protein sequence ID" value="WVZ21618.1"/>
    <property type="molecule type" value="Genomic_DNA"/>
</dbReference>
<evidence type="ECO:0000256" key="8">
    <source>
        <dbReference type="ARBA" id="ARBA00022801"/>
    </source>
</evidence>
<evidence type="ECO:0000256" key="5">
    <source>
        <dbReference type="ARBA" id="ARBA00022475"/>
    </source>
</evidence>
<dbReference type="SMART" id="SM00768">
    <property type="entry name" value="X8"/>
    <property type="match status" value="1"/>
</dbReference>
<evidence type="ECO:0000256" key="9">
    <source>
        <dbReference type="ARBA" id="ARBA00022821"/>
    </source>
</evidence>
<dbReference type="GO" id="GO:0005886">
    <property type="term" value="C:plasma membrane"/>
    <property type="evidence" value="ECO:0007669"/>
    <property type="project" value="UniProtKB-SubCell"/>
</dbReference>
<keyword evidence="23" id="KW-1185">Reference proteome</keyword>
<evidence type="ECO:0000256" key="10">
    <source>
        <dbReference type="ARBA" id="ARBA00023136"/>
    </source>
</evidence>